<evidence type="ECO:0000256" key="18">
    <source>
        <dbReference type="ARBA" id="ARBA00022946"/>
    </source>
</evidence>
<evidence type="ECO:0000256" key="27">
    <source>
        <dbReference type="ARBA" id="ARBA00062964"/>
    </source>
</evidence>
<dbReference type="InterPro" id="IPR000425">
    <property type="entry name" value="MIP"/>
</dbReference>
<dbReference type="Gene3D" id="1.20.1080.10">
    <property type="entry name" value="Glycerol uptake facilitator protein"/>
    <property type="match status" value="1"/>
</dbReference>
<keyword evidence="16 28" id="KW-0067">ATP-binding</keyword>
<dbReference type="AlphaFoldDB" id="A0AAV7F5K9"/>
<dbReference type="PROSITE" id="PS50975">
    <property type="entry name" value="ATP_GRASP"/>
    <property type="match status" value="1"/>
</dbReference>
<evidence type="ECO:0000256" key="3">
    <source>
        <dbReference type="ARBA" id="ARBA00004229"/>
    </source>
</evidence>
<dbReference type="PRINTS" id="PR00783">
    <property type="entry name" value="MINTRINSICP"/>
</dbReference>
<keyword evidence="14 28" id="KW-0547">Nucleotide-binding</keyword>
<evidence type="ECO:0000256" key="14">
    <source>
        <dbReference type="ARBA" id="ARBA00022741"/>
    </source>
</evidence>
<dbReference type="Pfam" id="PF00289">
    <property type="entry name" value="Biotin_carb_N"/>
    <property type="match status" value="1"/>
</dbReference>
<dbReference type="InterPro" id="IPR004549">
    <property type="entry name" value="Acetyl_CoA_COase_biotin_COase"/>
</dbReference>
<dbReference type="GO" id="GO:0016020">
    <property type="term" value="C:membrane"/>
    <property type="evidence" value="ECO:0007669"/>
    <property type="project" value="UniProtKB-SubCell"/>
</dbReference>
<evidence type="ECO:0000259" key="31">
    <source>
        <dbReference type="PROSITE" id="PS50975"/>
    </source>
</evidence>
<evidence type="ECO:0000256" key="23">
    <source>
        <dbReference type="ARBA" id="ARBA00023211"/>
    </source>
</evidence>
<dbReference type="Pfam" id="PF02785">
    <property type="entry name" value="Biotin_carb_C"/>
    <property type="match status" value="1"/>
</dbReference>
<evidence type="ECO:0000256" key="9">
    <source>
        <dbReference type="ARBA" id="ARBA00022598"/>
    </source>
</evidence>
<keyword evidence="10" id="KW-0934">Plastid</keyword>
<keyword evidence="34" id="KW-1185">Reference proteome</keyword>
<proteinExistence type="inferred from homology"/>
<feature type="transmembrane region" description="Helical" evidence="30">
    <location>
        <begin position="216"/>
        <end position="238"/>
    </location>
</feature>
<evidence type="ECO:0000256" key="4">
    <source>
        <dbReference type="ARBA" id="ARBA00004956"/>
    </source>
</evidence>
<dbReference type="SUPFAM" id="SSF81338">
    <property type="entry name" value="Aquaporin-like"/>
    <property type="match status" value="1"/>
</dbReference>
<evidence type="ECO:0000256" key="8">
    <source>
        <dbReference type="ARBA" id="ARBA00022528"/>
    </source>
</evidence>
<feature type="transmembrane region" description="Helical" evidence="30">
    <location>
        <begin position="182"/>
        <end position="204"/>
    </location>
</feature>
<evidence type="ECO:0000256" key="10">
    <source>
        <dbReference type="ARBA" id="ARBA00022640"/>
    </source>
</evidence>
<dbReference type="GO" id="GO:0005524">
    <property type="term" value="F:ATP binding"/>
    <property type="evidence" value="ECO:0007669"/>
    <property type="project" value="UniProtKB-UniRule"/>
</dbReference>
<dbReference type="Gene3D" id="3.30.1490.20">
    <property type="entry name" value="ATP-grasp fold, A domain"/>
    <property type="match status" value="1"/>
</dbReference>
<dbReference type="FunFam" id="3.40.50.20:FF:000010">
    <property type="entry name" value="Propionyl-CoA carboxylase subunit alpha"/>
    <property type="match status" value="1"/>
</dbReference>
<evidence type="ECO:0000256" key="12">
    <source>
        <dbReference type="ARBA" id="ARBA00022723"/>
    </source>
</evidence>
<keyword evidence="24" id="KW-0092">Biotin</keyword>
<dbReference type="Pfam" id="PF02786">
    <property type="entry name" value="CPSase_L_D2"/>
    <property type="match status" value="1"/>
</dbReference>
<name>A0AAV7F5K9_ARIFI</name>
<evidence type="ECO:0000256" key="1">
    <source>
        <dbReference type="ARBA" id="ARBA00003761"/>
    </source>
</evidence>
<evidence type="ECO:0000256" key="11">
    <source>
        <dbReference type="ARBA" id="ARBA00022692"/>
    </source>
</evidence>
<feature type="domain" description="Biotin carboxylation" evidence="32">
    <location>
        <begin position="368"/>
        <end position="813"/>
    </location>
</feature>
<sequence>MPEEETGTPTASAPATPGTPGAPLFTSHRIDSLSYDRKSMPHCNKCFSVDGWVPNNTCIADFPKPGVSLTRKLGAEFVGTFILIFFATAAPIVNQKYNGAETLLGNAGCAGLAVMIVILSTGHISGAHLNPSITIAFAGLRHFPWAHVPAYIVAQVSASICAAFALKGVFHPFLAGGVTVPAVTITQAFFLELIISFNLMFVVTAVATDTRAVGELAGIAVGATVTLNILIAGPGSGGSMNPVRTLGPAVAAGNYRGVWIYLVAPTVGALLGAATYTLVKLRTEEGETPRQLKHCARVSGMDAMIVCKSVCAPRCTSNRGLFAGQARGIRSSQCSFMVGKGGPFPHQRAVQLSKKPKKKGGALSATCRDEKILVANRGEIAVRVIRTAHEMGIPCVAVYSTIDRDALHVRLADEAVCIGEAPSSQSYLFIPNVLSAAVSHNCTMLHPGYGFLAENASFVDICRAHGINFIGPNPDSIRVMGDKATARETMKKAGVPTVPGSDGLLQSTEEAVKLAHEIGFPVMIKATAGGGGRGMRLANEPDEFVKLLQQAKSEAQSAFGNDGVYLEKYIQNPRHIEFQVLADKYGNVVHFGERDCSIQRRNQKLLEEAPSPALTPELRKAMGDAAVAAAASIGYIGVGTVEFLLDERGSFYFMEMNTRIQVEHPVTEMISSTDLIEEQIRVALGEKLEYNQEDIVLRGHSIECRINAEDAFKNFRPGPGKITAYLPSGGPFVRMDSHVYPDYVVPPSYDSLLGKLIVWAPTREKAIERMKRALDDTVITGIPTTIDYHKLILNIEDFRNGKVDTAFIPKHEKELAGPQSLVLAKSEKELASTAA</sequence>
<evidence type="ECO:0000256" key="19">
    <source>
        <dbReference type="ARBA" id="ARBA00022989"/>
    </source>
</evidence>
<gene>
    <name evidence="33" type="ORF">H6P81_008181</name>
</gene>
<dbReference type="InterPro" id="IPR011764">
    <property type="entry name" value="Biotin_carboxylation_dom"/>
</dbReference>
<dbReference type="FunFam" id="1.20.1080.10:FF:000013">
    <property type="entry name" value="Aquaporin NIP2-1"/>
    <property type="match status" value="1"/>
</dbReference>
<dbReference type="FunFam" id="3.30.470.20:FF:000045">
    <property type="entry name" value="Biotin carboxylase"/>
    <property type="match status" value="1"/>
</dbReference>
<comment type="function">
    <text evidence="1">This protein is a component of the acetyl coenzyme A carboxylase complex; first, biotin carboxylase catalyzes the carboxylation of the carrier protein and then the transcarboxylase transfers the carboxyl group to form malonyl-CoA.</text>
</comment>
<keyword evidence="23" id="KW-0464">Manganese</keyword>
<dbReference type="PROSITE" id="PS50979">
    <property type="entry name" value="BC"/>
    <property type="match status" value="1"/>
</dbReference>
<accession>A0AAV7F5K9</accession>
<feature type="domain" description="ATP-grasp" evidence="31">
    <location>
        <begin position="487"/>
        <end position="684"/>
    </location>
</feature>
<evidence type="ECO:0000256" key="21">
    <source>
        <dbReference type="ARBA" id="ARBA00023136"/>
    </source>
</evidence>
<feature type="transmembrane region" description="Helical" evidence="30">
    <location>
        <begin position="73"/>
        <end position="93"/>
    </location>
</feature>
<dbReference type="CDD" id="cd00333">
    <property type="entry name" value="MIP"/>
    <property type="match status" value="1"/>
</dbReference>
<dbReference type="EC" id="6.3.4.14" evidence="5"/>
<keyword evidence="19 30" id="KW-1133">Transmembrane helix</keyword>
<evidence type="ECO:0000256" key="29">
    <source>
        <dbReference type="SAM" id="MobiDB-lite"/>
    </source>
</evidence>
<keyword evidence="6" id="KW-0813">Transport</keyword>
<keyword evidence="18" id="KW-0809">Transit peptide</keyword>
<evidence type="ECO:0000256" key="28">
    <source>
        <dbReference type="PROSITE-ProRule" id="PRU00409"/>
    </source>
</evidence>
<evidence type="ECO:0000256" key="24">
    <source>
        <dbReference type="ARBA" id="ARBA00023267"/>
    </source>
</evidence>
<dbReference type="SUPFAM" id="SSF51246">
    <property type="entry name" value="Rudiment single hybrid motif"/>
    <property type="match status" value="1"/>
</dbReference>
<evidence type="ECO:0000256" key="15">
    <source>
        <dbReference type="ARBA" id="ARBA00022832"/>
    </source>
</evidence>
<dbReference type="PROSITE" id="PS00867">
    <property type="entry name" value="CPSASE_2"/>
    <property type="match status" value="1"/>
</dbReference>
<comment type="subunit">
    <text evidence="27">Acetyl-CoA carboxylase is a heterohexamer composed of biotin carboxyl carrier protein, biotin carboxylase and two subunits each of ACCase subunit alpha and ACCase plastid-coded subunit beta (accD).</text>
</comment>
<reference evidence="33 34" key="1">
    <citation type="submission" date="2021-07" db="EMBL/GenBank/DDBJ databases">
        <title>The Aristolochia fimbriata genome: insights into angiosperm evolution, floral development and chemical biosynthesis.</title>
        <authorList>
            <person name="Jiao Y."/>
        </authorList>
    </citation>
    <scope>NUCLEOTIDE SEQUENCE [LARGE SCALE GENOMIC DNA]</scope>
    <source>
        <strain evidence="33">IBCAS-2021</strain>
        <tissue evidence="33">Leaf</tissue>
    </source>
</reference>
<keyword evidence="7" id="KW-0444">Lipid biosynthesis</keyword>
<comment type="subcellular location">
    <subcellularLocation>
        <location evidence="2">Membrane</location>
        <topology evidence="2">Multi-pass membrane protein</topology>
    </subcellularLocation>
    <subcellularLocation>
        <location evidence="3">Plastid</location>
        <location evidence="3">Chloroplast</location>
    </subcellularLocation>
</comment>
<evidence type="ECO:0000256" key="16">
    <source>
        <dbReference type="ARBA" id="ARBA00022840"/>
    </source>
</evidence>
<keyword evidence="22" id="KW-0275">Fatty acid biosynthesis</keyword>
<dbReference type="InterPro" id="IPR011761">
    <property type="entry name" value="ATP-grasp"/>
</dbReference>
<evidence type="ECO:0000256" key="13">
    <source>
        <dbReference type="ARBA" id="ARBA00022737"/>
    </source>
</evidence>
<keyword evidence="13" id="KW-0677">Repeat</keyword>
<keyword evidence="17" id="KW-0460">Magnesium</keyword>
<dbReference type="InterPro" id="IPR022357">
    <property type="entry name" value="MIP_CS"/>
</dbReference>
<dbReference type="GO" id="GO:0015267">
    <property type="term" value="F:channel activity"/>
    <property type="evidence" value="ECO:0007669"/>
    <property type="project" value="InterPro"/>
</dbReference>
<keyword evidence="20" id="KW-0443">Lipid metabolism</keyword>
<evidence type="ECO:0000256" key="25">
    <source>
        <dbReference type="ARBA" id="ARBA00048600"/>
    </source>
</evidence>
<dbReference type="InterPro" id="IPR023271">
    <property type="entry name" value="Aquaporin-like"/>
</dbReference>
<protein>
    <recommendedName>
        <fullName evidence="5">biotin carboxylase</fullName>
        <ecNumber evidence="5">6.3.4.14</ecNumber>
    </recommendedName>
</protein>
<dbReference type="PANTHER" id="PTHR48095">
    <property type="entry name" value="PYRUVATE CARBOXYLASE SUBUNIT A"/>
    <property type="match status" value="1"/>
</dbReference>
<keyword evidence="9" id="KW-0436">Ligase</keyword>
<evidence type="ECO:0000256" key="20">
    <source>
        <dbReference type="ARBA" id="ARBA00023098"/>
    </source>
</evidence>
<keyword evidence="11 30" id="KW-0812">Transmembrane</keyword>
<feature type="transmembrane region" description="Helical" evidence="30">
    <location>
        <begin position="105"/>
        <end position="127"/>
    </location>
</feature>
<dbReference type="InterPro" id="IPR005481">
    <property type="entry name" value="BC-like_N"/>
</dbReference>
<evidence type="ECO:0000256" key="17">
    <source>
        <dbReference type="ARBA" id="ARBA00022842"/>
    </source>
</evidence>
<dbReference type="InterPro" id="IPR011054">
    <property type="entry name" value="Rudment_hybrid_motif"/>
</dbReference>
<dbReference type="SMART" id="SM00878">
    <property type="entry name" value="Biotin_carb_C"/>
    <property type="match status" value="1"/>
</dbReference>
<dbReference type="PROSITE" id="PS00866">
    <property type="entry name" value="CPSASE_1"/>
    <property type="match status" value="1"/>
</dbReference>
<dbReference type="PANTHER" id="PTHR48095:SF2">
    <property type="entry name" value="BIOTIN CARBOXYLASE, CHLOROPLASTIC"/>
    <property type="match status" value="1"/>
</dbReference>
<feature type="transmembrane region" description="Helical" evidence="30">
    <location>
        <begin position="258"/>
        <end position="279"/>
    </location>
</feature>
<feature type="transmembrane region" description="Helical" evidence="30">
    <location>
        <begin position="148"/>
        <end position="170"/>
    </location>
</feature>
<dbReference type="GO" id="GO:0006633">
    <property type="term" value="P:fatty acid biosynthetic process"/>
    <property type="evidence" value="ECO:0007669"/>
    <property type="project" value="UniProtKB-KW"/>
</dbReference>
<evidence type="ECO:0000256" key="5">
    <source>
        <dbReference type="ARBA" id="ARBA00013263"/>
    </source>
</evidence>
<dbReference type="Gene3D" id="3.30.470.20">
    <property type="entry name" value="ATP-grasp fold, B domain"/>
    <property type="match status" value="1"/>
</dbReference>
<dbReference type="FunFam" id="3.30.1490.20:FF:000018">
    <property type="entry name" value="Biotin carboxylase"/>
    <property type="match status" value="1"/>
</dbReference>
<dbReference type="NCBIfam" id="TIGR00514">
    <property type="entry name" value="accC"/>
    <property type="match status" value="1"/>
</dbReference>
<dbReference type="Gene3D" id="3.40.50.20">
    <property type="match status" value="1"/>
</dbReference>
<keyword evidence="15" id="KW-0276">Fatty acid metabolism</keyword>
<evidence type="ECO:0000256" key="22">
    <source>
        <dbReference type="ARBA" id="ARBA00023160"/>
    </source>
</evidence>
<dbReference type="SUPFAM" id="SSF56059">
    <property type="entry name" value="Glutathione synthetase ATP-binding domain-like"/>
    <property type="match status" value="1"/>
</dbReference>
<dbReference type="InterPro" id="IPR005482">
    <property type="entry name" value="Biotin_COase_C"/>
</dbReference>
<dbReference type="GO" id="GO:0046872">
    <property type="term" value="F:metal ion binding"/>
    <property type="evidence" value="ECO:0007669"/>
    <property type="project" value="UniProtKB-KW"/>
</dbReference>
<comment type="similarity">
    <text evidence="26">Belongs to the MIP/aquaporin (TC 1.A.8) family. NIP (TC 1.A.8.12) subfamily.</text>
</comment>
<dbReference type="InterPro" id="IPR013815">
    <property type="entry name" value="ATP_grasp_subdomain_1"/>
</dbReference>
<evidence type="ECO:0000259" key="32">
    <source>
        <dbReference type="PROSITE" id="PS50979"/>
    </source>
</evidence>
<dbReference type="Pfam" id="PF00230">
    <property type="entry name" value="MIP"/>
    <property type="match status" value="1"/>
</dbReference>
<keyword evidence="8" id="KW-0150">Chloroplast</keyword>
<dbReference type="EMBL" id="JAINDJ010000003">
    <property type="protein sequence ID" value="KAG9455277.1"/>
    <property type="molecule type" value="Genomic_DNA"/>
</dbReference>
<comment type="caution">
    <text evidence="33">The sequence shown here is derived from an EMBL/GenBank/DDBJ whole genome shotgun (WGS) entry which is preliminary data.</text>
</comment>
<evidence type="ECO:0000256" key="6">
    <source>
        <dbReference type="ARBA" id="ARBA00022448"/>
    </source>
</evidence>
<dbReference type="Proteomes" id="UP000825729">
    <property type="component" value="Unassembled WGS sequence"/>
</dbReference>
<dbReference type="GO" id="GO:0009507">
    <property type="term" value="C:chloroplast"/>
    <property type="evidence" value="ECO:0007669"/>
    <property type="project" value="UniProtKB-SubCell"/>
</dbReference>
<evidence type="ECO:0000256" key="30">
    <source>
        <dbReference type="SAM" id="Phobius"/>
    </source>
</evidence>
<dbReference type="InterPro" id="IPR051602">
    <property type="entry name" value="ACC_Biotin_Carboxylase"/>
</dbReference>
<dbReference type="GO" id="GO:0004075">
    <property type="term" value="F:biotin carboxylase activity"/>
    <property type="evidence" value="ECO:0007669"/>
    <property type="project" value="UniProtKB-EC"/>
</dbReference>
<feature type="compositionally biased region" description="Low complexity" evidence="29">
    <location>
        <begin position="7"/>
        <end position="23"/>
    </location>
</feature>
<dbReference type="InterPro" id="IPR016185">
    <property type="entry name" value="PreATP-grasp_dom_sf"/>
</dbReference>
<keyword evidence="12" id="KW-0479">Metal-binding</keyword>
<organism evidence="33 34">
    <name type="scientific">Aristolochia fimbriata</name>
    <name type="common">White veined hardy Dutchman's pipe vine</name>
    <dbReference type="NCBI Taxonomy" id="158543"/>
    <lineage>
        <taxon>Eukaryota</taxon>
        <taxon>Viridiplantae</taxon>
        <taxon>Streptophyta</taxon>
        <taxon>Embryophyta</taxon>
        <taxon>Tracheophyta</taxon>
        <taxon>Spermatophyta</taxon>
        <taxon>Magnoliopsida</taxon>
        <taxon>Magnoliidae</taxon>
        <taxon>Piperales</taxon>
        <taxon>Aristolochiaceae</taxon>
        <taxon>Aristolochia</taxon>
    </lineage>
</organism>
<dbReference type="NCBIfam" id="NF006367">
    <property type="entry name" value="PRK08591.1"/>
    <property type="match status" value="1"/>
</dbReference>
<dbReference type="SUPFAM" id="SSF52440">
    <property type="entry name" value="PreATP-grasp domain"/>
    <property type="match status" value="1"/>
</dbReference>
<evidence type="ECO:0000256" key="2">
    <source>
        <dbReference type="ARBA" id="ARBA00004141"/>
    </source>
</evidence>
<comment type="pathway">
    <text evidence="4">Lipid metabolism; malonyl-CoA biosynthesis; malonyl-CoA from acetyl-CoA: step 1/1.</text>
</comment>
<dbReference type="InterPro" id="IPR005479">
    <property type="entry name" value="CPAse_ATP-bd"/>
</dbReference>
<dbReference type="PROSITE" id="PS00221">
    <property type="entry name" value="MIP"/>
    <property type="match status" value="1"/>
</dbReference>
<keyword evidence="21 30" id="KW-0472">Membrane</keyword>
<evidence type="ECO:0000313" key="34">
    <source>
        <dbReference type="Proteomes" id="UP000825729"/>
    </source>
</evidence>
<evidence type="ECO:0000313" key="33">
    <source>
        <dbReference type="EMBL" id="KAG9455277.1"/>
    </source>
</evidence>
<comment type="catalytic activity">
    <reaction evidence="25">
        <text>N(6)-biotinyl-L-lysyl-[protein] + hydrogencarbonate + ATP = N(6)-carboxybiotinyl-L-lysyl-[protein] + ADP + phosphate + H(+)</text>
        <dbReference type="Rhea" id="RHEA:13501"/>
        <dbReference type="Rhea" id="RHEA-COMP:10505"/>
        <dbReference type="Rhea" id="RHEA-COMP:10506"/>
        <dbReference type="ChEBI" id="CHEBI:15378"/>
        <dbReference type="ChEBI" id="CHEBI:17544"/>
        <dbReference type="ChEBI" id="CHEBI:30616"/>
        <dbReference type="ChEBI" id="CHEBI:43474"/>
        <dbReference type="ChEBI" id="CHEBI:83144"/>
        <dbReference type="ChEBI" id="CHEBI:83145"/>
        <dbReference type="ChEBI" id="CHEBI:456216"/>
        <dbReference type="EC" id="6.3.4.14"/>
    </reaction>
</comment>
<evidence type="ECO:0000256" key="26">
    <source>
        <dbReference type="ARBA" id="ARBA00060753"/>
    </source>
</evidence>
<evidence type="ECO:0000256" key="7">
    <source>
        <dbReference type="ARBA" id="ARBA00022516"/>
    </source>
</evidence>
<feature type="region of interest" description="Disordered" evidence="29">
    <location>
        <begin position="1"/>
        <end position="24"/>
    </location>
</feature>